<dbReference type="Proteomes" id="UP000565205">
    <property type="component" value="Unassembled WGS sequence"/>
</dbReference>
<reference evidence="3 5" key="2">
    <citation type="submission" date="2020-08" db="EMBL/GenBank/DDBJ databases">
        <title>Genomic Encyclopedia of Type Strains, Phase III (KMG-III): the genomes of soil and plant-associated and newly described type strains.</title>
        <authorList>
            <person name="Whitman W."/>
        </authorList>
    </citation>
    <scope>NUCLEOTIDE SEQUENCE [LARGE SCALE GENOMIC DNA]</scope>
    <source>
        <strain evidence="3 5">CECT 8088</strain>
    </source>
</reference>
<evidence type="ECO:0000256" key="1">
    <source>
        <dbReference type="SAM" id="MobiDB-lite"/>
    </source>
</evidence>
<dbReference type="RefSeq" id="WP_176623502.1">
    <property type="nucleotide sequence ID" value="NZ_JABXXQ010000114.1"/>
</dbReference>
<feature type="chain" id="PRO_5036418315" evidence="2">
    <location>
        <begin position="21"/>
        <end position="311"/>
    </location>
</feature>
<name>A0A839UVQ2_9PROT</name>
<dbReference type="EMBL" id="JACHXV010000007">
    <property type="protein sequence ID" value="MBB3174388.1"/>
    <property type="molecule type" value="Genomic_DNA"/>
</dbReference>
<evidence type="ECO:0000313" key="5">
    <source>
        <dbReference type="Proteomes" id="UP000557688"/>
    </source>
</evidence>
<feature type="region of interest" description="Disordered" evidence="1">
    <location>
        <begin position="278"/>
        <end position="311"/>
    </location>
</feature>
<organism evidence="3 5">
    <name type="scientific">Endobacter medicaginis</name>
    <dbReference type="NCBI Taxonomy" id="1181271"/>
    <lineage>
        <taxon>Bacteria</taxon>
        <taxon>Pseudomonadati</taxon>
        <taxon>Pseudomonadota</taxon>
        <taxon>Alphaproteobacteria</taxon>
        <taxon>Acetobacterales</taxon>
        <taxon>Acetobacteraceae</taxon>
        <taxon>Endobacter</taxon>
    </lineage>
</organism>
<gene>
    <name evidence="3" type="ORF">FHR90_002229</name>
    <name evidence="4" type="ORF">HUK83_07540</name>
</gene>
<evidence type="ECO:0000313" key="6">
    <source>
        <dbReference type="Proteomes" id="UP000565205"/>
    </source>
</evidence>
<evidence type="ECO:0000313" key="3">
    <source>
        <dbReference type="EMBL" id="MBB3174388.1"/>
    </source>
</evidence>
<comment type="caution">
    <text evidence="3">The sequence shown here is derived from an EMBL/GenBank/DDBJ whole genome shotgun (WGS) entry which is preliminary data.</text>
</comment>
<proteinExistence type="predicted"/>
<dbReference type="EMBL" id="JABXXQ010000114">
    <property type="protein sequence ID" value="NVN30184.1"/>
    <property type="molecule type" value="Genomic_DNA"/>
</dbReference>
<sequence>MSGLLARLCALAMLCGPVDAPALQPTGGHVAGVRFDQVLLRVRQEVALFAQQSTAARSRDLDLLRGEGIEPRCAEGASDFAIRRVSLTLAVAMTPGRGGEAEMTVPFAEAGDGPRRMRTAVLDDAWEIPAEPDARTARLLAPVATIAPVMSGLRHGLLRATMQVPCSANVPGGIDGTLAFALRVERDADPSVGFHLAIAPMLAGAEVPPGSVDTVTIGFHAPGSAPAPVAAPVAATIRPPLARPPPQPVPMPPVWGQGPGPAGPGTVYVPLPGRRPGVVEVPLPDMDMGSGPGMVPAPGSSGDPGSTTQVD</sequence>
<feature type="signal peptide" evidence="2">
    <location>
        <begin position="1"/>
        <end position="20"/>
    </location>
</feature>
<keyword evidence="5" id="KW-1185">Reference proteome</keyword>
<dbReference type="Proteomes" id="UP000557688">
    <property type="component" value="Unassembled WGS sequence"/>
</dbReference>
<accession>A0A839UVQ2</accession>
<reference evidence="4 6" key="1">
    <citation type="submission" date="2020-06" db="EMBL/GenBank/DDBJ databases">
        <title>Description of novel acetic acid bacteria.</title>
        <authorList>
            <person name="Sombolestani A."/>
        </authorList>
    </citation>
    <scope>NUCLEOTIDE SEQUENCE [LARGE SCALE GENOMIC DNA]</scope>
    <source>
        <strain evidence="4 6">LMG 26838</strain>
    </source>
</reference>
<evidence type="ECO:0000313" key="4">
    <source>
        <dbReference type="EMBL" id="NVN30184.1"/>
    </source>
</evidence>
<protein>
    <submittedName>
        <fullName evidence="3">Uncharacterized protein</fullName>
    </submittedName>
</protein>
<evidence type="ECO:0000256" key="2">
    <source>
        <dbReference type="SAM" id="SignalP"/>
    </source>
</evidence>
<keyword evidence="2" id="KW-0732">Signal</keyword>
<dbReference type="AlphaFoldDB" id="A0A839UVQ2"/>